<dbReference type="AlphaFoldDB" id="A0AAW3V1E5"/>
<accession>A0AAW3V1E5</accession>
<sequence length="95" mass="10307">MQFLGVTLRRPTFNDLTFAAALGTAVFAVYELAMMALGVHETTRSGLLFFVGTVWGALSNRIGINLTQGWRAKVLFLIGLGLLVMAPAIFVFSAR</sequence>
<feature type="transmembrane region" description="Helical" evidence="1">
    <location>
        <begin position="45"/>
        <end position="62"/>
    </location>
</feature>
<feature type="transmembrane region" description="Helical" evidence="1">
    <location>
        <begin position="74"/>
        <end position="94"/>
    </location>
</feature>
<reference evidence="2 3" key="1">
    <citation type="submission" date="2020-08" db="EMBL/GenBank/DDBJ databases">
        <title>Genomic Encyclopedia of Type Strains, Phase IV (KMG-V): Genome sequencing to study the core and pangenomes of soil and plant-associated prokaryotes.</title>
        <authorList>
            <person name="Whitman W."/>
        </authorList>
    </citation>
    <scope>NUCLEOTIDE SEQUENCE [LARGE SCALE GENOMIC DNA]</scope>
    <source>
        <strain evidence="2 3">SEMIA 4013</strain>
    </source>
</reference>
<comment type="caution">
    <text evidence="2">The sequence shown here is derived from an EMBL/GenBank/DDBJ whole genome shotgun (WGS) entry which is preliminary data.</text>
</comment>
<keyword evidence="1" id="KW-0472">Membrane</keyword>
<evidence type="ECO:0000313" key="2">
    <source>
        <dbReference type="EMBL" id="MBB6204344.1"/>
    </source>
</evidence>
<evidence type="ECO:0008006" key="4">
    <source>
        <dbReference type="Google" id="ProtNLM"/>
    </source>
</evidence>
<name>A0AAW3V1E5_9BURK</name>
<evidence type="ECO:0000313" key="3">
    <source>
        <dbReference type="Proteomes" id="UP000518681"/>
    </source>
</evidence>
<feature type="transmembrane region" description="Helical" evidence="1">
    <location>
        <begin position="12"/>
        <end position="33"/>
    </location>
</feature>
<protein>
    <recommendedName>
        <fullName evidence="4">MFS transporter</fullName>
    </recommendedName>
</protein>
<proteinExistence type="predicted"/>
<evidence type="ECO:0000256" key="1">
    <source>
        <dbReference type="SAM" id="Phobius"/>
    </source>
</evidence>
<dbReference type="Proteomes" id="UP000518681">
    <property type="component" value="Unassembled WGS sequence"/>
</dbReference>
<dbReference type="RefSeq" id="WP_183800751.1">
    <property type="nucleotide sequence ID" value="NZ_JACIII010000013.1"/>
</dbReference>
<gene>
    <name evidence="2" type="ORF">GGD69_005238</name>
</gene>
<organism evidence="2 3">
    <name type="scientific">Paraburkholderia fungorum</name>
    <dbReference type="NCBI Taxonomy" id="134537"/>
    <lineage>
        <taxon>Bacteria</taxon>
        <taxon>Pseudomonadati</taxon>
        <taxon>Pseudomonadota</taxon>
        <taxon>Betaproteobacteria</taxon>
        <taxon>Burkholderiales</taxon>
        <taxon>Burkholderiaceae</taxon>
        <taxon>Paraburkholderia</taxon>
    </lineage>
</organism>
<keyword evidence="1" id="KW-0812">Transmembrane</keyword>
<keyword evidence="1" id="KW-1133">Transmembrane helix</keyword>
<dbReference type="EMBL" id="JACIIK010000009">
    <property type="protein sequence ID" value="MBB6204344.1"/>
    <property type="molecule type" value="Genomic_DNA"/>
</dbReference>